<gene>
    <name evidence="9" type="ORF">KFE25_008184</name>
</gene>
<name>A0A8J6CED6_DIALT</name>
<evidence type="ECO:0000256" key="5">
    <source>
        <dbReference type="ARBA" id="ARBA00022692"/>
    </source>
</evidence>
<accession>A0A8J6CED6</accession>
<organism evidence="9 10">
    <name type="scientific">Diacronema lutheri</name>
    <name type="common">Unicellular marine alga</name>
    <name type="synonym">Monochrysis lutheri</name>
    <dbReference type="NCBI Taxonomy" id="2081491"/>
    <lineage>
        <taxon>Eukaryota</taxon>
        <taxon>Haptista</taxon>
        <taxon>Haptophyta</taxon>
        <taxon>Pavlovophyceae</taxon>
        <taxon>Pavlovales</taxon>
        <taxon>Pavlovaceae</taxon>
        <taxon>Diacronema</taxon>
    </lineage>
</organism>
<comment type="caution">
    <text evidence="9">The sequence shown here is derived from an EMBL/GenBank/DDBJ whole genome shotgun (WGS) entry which is preliminary data.</text>
</comment>
<dbReference type="Proteomes" id="UP000751190">
    <property type="component" value="Unassembled WGS sequence"/>
</dbReference>
<feature type="transmembrane region" description="Helical" evidence="8">
    <location>
        <begin position="44"/>
        <end position="66"/>
    </location>
</feature>
<dbReference type="AlphaFoldDB" id="A0A8J6CED6"/>
<protein>
    <recommendedName>
        <fullName evidence="11">AI-2E family transporter</fullName>
    </recommendedName>
</protein>
<keyword evidence="4" id="KW-1003">Cell membrane</keyword>
<dbReference type="PANTHER" id="PTHR21716:SF53">
    <property type="entry name" value="PERMEASE PERM-RELATED"/>
    <property type="match status" value="1"/>
</dbReference>
<feature type="transmembrane region" description="Helical" evidence="8">
    <location>
        <begin position="73"/>
        <end position="94"/>
    </location>
</feature>
<feature type="transmembrane region" description="Helical" evidence="8">
    <location>
        <begin position="359"/>
        <end position="382"/>
    </location>
</feature>
<dbReference type="PANTHER" id="PTHR21716">
    <property type="entry name" value="TRANSMEMBRANE PROTEIN"/>
    <property type="match status" value="1"/>
</dbReference>
<dbReference type="OrthoDB" id="205312at2759"/>
<evidence type="ECO:0000313" key="9">
    <source>
        <dbReference type="EMBL" id="KAG8466805.1"/>
    </source>
</evidence>
<dbReference type="InterPro" id="IPR002549">
    <property type="entry name" value="AI-2E-like"/>
</dbReference>
<evidence type="ECO:0000256" key="7">
    <source>
        <dbReference type="ARBA" id="ARBA00023136"/>
    </source>
</evidence>
<dbReference type="GO" id="GO:0005886">
    <property type="term" value="C:plasma membrane"/>
    <property type="evidence" value="ECO:0007669"/>
    <property type="project" value="UniProtKB-SubCell"/>
</dbReference>
<evidence type="ECO:0000256" key="8">
    <source>
        <dbReference type="SAM" id="Phobius"/>
    </source>
</evidence>
<comment type="similarity">
    <text evidence="2">Belongs to the autoinducer-2 exporter (AI-2E) (TC 2.A.86) family.</text>
</comment>
<evidence type="ECO:0000256" key="1">
    <source>
        <dbReference type="ARBA" id="ARBA00004651"/>
    </source>
</evidence>
<evidence type="ECO:0000256" key="3">
    <source>
        <dbReference type="ARBA" id="ARBA00022448"/>
    </source>
</evidence>
<keyword evidence="7 8" id="KW-0472">Membrane</keyword>
<evidence type="ECO:0000313" key="10">
    <source>
        <dbReference type="Proteomes" id="UP000751190"/>
    </source>
</evidence>
<feature type="transmembrane region" description="Helical" evidence="8">
    <location>
        <begin position="164"/>
        <end position="185"/>
    </location>
</feature>
<keyword evidence="5 8" id="KW-0812">Transmembrane</keyword>
<feature type="transmembrane region" description="Helical" evidence="8">
    <location>
        <begin position="394"/>
        <end position="416"/>
    </location>
</feature>
<comment type="subcellular location">
    <subcellularLocation>
        <location evidence="1">Cell membrane</location>
        <topology evidence="1">Multi-pass membrane protein</topology>
    </subcellularLocation>
</comment>
<evidence type="ECO:0000256" key="6">
    <source>
        <dbReference type="ARBA" id="ARBA00022989"/>
    </source>
</evidence>
<evidence type="ECO:0008006" key="11">
    <source>
        <dbReference type="Google" id="ProtNLM"/>
    </source>
</evidence>
<evidence type="ECO:0000256" key="4">
    <source>
        <dbReference type="ARBA" id="ARBA00022475"/>
    </source>
</evidence>
<reference evidence="9" key="1">
    <citation type="submission" date="2021-05" db="EMBL/GenBank/DDBJ databases">
        <title>The genome of the haptophyte Pavlova lutheri (Diacronema luteri, Pavlovales) - a model for lipid biosynthesis in eukaryotic algae.</title>
        <authorList>
            <person name="Hulatt C.J."/>
            <person name="Posewitz M.C."/>
        </authorList>
    </citation>
    <scope>NUCLEOTIDE SEQUENCE</scope>
    <source>
        <strain evidence="9">NIVA-4/92</strain>
    </source>
</reference>
<feature type="transmembrane region" description="Helical" evidence="8">
    <location>
        <begin position="436"/>
        <end position="462"/>
    </location>
</feature>
<keyword evidence="3" id="KW-0813">Transport</keyword>
<feature type="transmembrane region" description="Helical" evidence="8">
    <location>
        <begin position="332"/>
        <end position="353"/>
    </location>
</feature>
<evidence type="ECO:0000256" key="2">
    <source>
        <dbReference type="ARBA" id="ARBA00009773"/>
    </source>
</evidence>
<proteinExistence type="inferred from homology"/>
<sequence>MQAGGAQDSGEATLADLFAPSSPALSFMPPADLPHISQRASLELHLVCISLLFISCVCFGCVLVFLEPVLKPLVFAIFLSYLLSPAVDLLTTPWSPRALVLRLTGSVPSHKPIGTHDDEEDVELVLGSPVGIGTPISSQRARAGSRARGAPSILPGTVALPHSVAVVAVLALTGCWIIVFVNLVVNSAASLEEKFPKYKAHAIELVAFARSAFGQNTALSKALKSVHHSLGGSVEISAVPAAWLSRWISELPITSTLMAFASTTLAALETTAIVLLYSVFLMMGGAASHAPHQRTARALGGTPAAGAPSAPDDERGALSLGEKIDAQVRRYIVLKSALSLLVAASVGTTLTLLSVDLAFLFGTVSFFANFVPNVGAVVATLLPLPVALLDPGLNWMSCSLAMIIPFGIHVLVGSVLEPKLFGMGLALHPVVVLFTVLLWALIWGVGGMIVAVPLTAVLRIALLEVQHPWAARCVGILEGRWMPRAPGAAARRARSRSASHSQPGAD</sequence>
<dbReference type="Pfam" id="PF01594">
    <property type="entry name" value="AI-2E_transport"/>
    <property type="match status" value="1"/>
</dbReference>
<dbReference type="EMBL" id="JAGTXO010000007">
    <property type="protein sequence ID" value="KAG8466805.1"/>
    <property type="molecule type" value="Genomic_DNA"/>
</dbReference>
<keyword evidence="10" id="KW-1185">Reference proteome</keyword>
<keyword evidence="6 8" id="KW-1133">Transmembrane helix</keyword>